<keyword evidence="3" id="KW-1185">Reference proteome</keyword>
<feature type="compositionally biased region" description="Polar residues" evidence="1">
    <location>
        <begin position="210"/>
        <end position="221"/>
    </location>
</feature>
<dbReference type="Proteomes" id="UP001271007">
    <property type="component" value="Unassembled WGS sequence"/>
</dbReference>
<protein>
    <submittedName>
        <fullName evidence="2">Uncharacterized protein</fullName>
    </submittedName>
</protein>
<dbReference type="EMBL" id="JAWDJX010000028">
    <property type="protein sequence ID" value="KAK3050964.1"/>
    <property type="molecule type" value="Genomic_DNA"/>
</dbReference>
<accession>A0AAJ0DJ78</accession>
<evidence type="ECO:0000256" key="1">
    <source>
        <dbReference type="SAM" id="MobiDB-lite"/>
    </source>
</evidence>
<comment type="caution">
    <text evidence="2">The sequence shown here is derived from an EMBL/GenBank/DDBJ whole genome shotgun (WGS) entry which is preliminary data.</text>
</comment>
<gene>
    <name evidence="2" type="ORF">LTR09_007713</name>
</gene>
<proteinExistence type="predicted"/>
<evidence type="ECO:0000313" key="3">
    <source>
        <dbReference type="Proteomes" id="UP001271007"/>
    </source>
</evidence>
<name>A0AAJ0DJ78_9PEZI</name>
<evidence type="ECO:0000313" key="2">
    <source>
        <dbReference type="EMBL" id="KAK3050964.1"/>
    </source>
</evidence>
<organism evidence="2 3">
    <name type="scientific">Extremus antarcticus</name>
    <dbReference type="NCBI Taxonomy" id="702011"/>
    <lineage>
        <taxon>Eukaryota</taxon>
        <taxon>Fungi</taxon>
        <taxon>Dikarya</taxon>
        <taxon>Ascomycota</taxon>
        <taxon>Pezizomycotina</taxon>
        <taxon>Dothideomycetes</taxon>
        <taxon>Dothideomycetidae</taxon>
        <taxon>Mycosphaerellales</taxon>
        <taxon>Extremaceae</taxon>
        <taxon>Extremus</taxon>
    </lineage>
</organism>
<sequence length="235" mass="26607">MEVRLRAHIRLHKYDAHRQEIFALTTIEALKGLRGDLGVINANIDMTHAHAKSVSRPTCSEKFYDVWEEDDQSQSAEDRELVDTKAALLVARARDALKAHQKEMVHCFCQEHDMAFKWTEVNEDHCSWHDGRTERRLEGYQDQQELRRATPLHLPAAREAPGEDQDKPQHDFQQDRGDMAARLASMKEGRARAQEVAMERAKVTVDGGVSASQLRARTSSGPAKAATGSEQRKRG</sequence>
<feature type="region of interest" description="Disordered" evidence="1">
    <location>
        <begin position="186"/>
        <end position="235"/>
    </location>
</feature>
<reference evidence="2" key="1">
    <citation type="submission" date="2023-04" db="EMBL/GenBank/DDBJ databases">
        <title>Black Yeasts Isolated from many extreme environments.</title>
        <authorList>
            <person name="Coleine C."/>
            <person name="Stajich J.E."/>
            <person name="Selbmann L."/>
        </authorList>
    </citation>
    <scope>NUCLEOTIDE SEQUENCE</scope>
    <source>
        <strain evidence="2">CCFEE 5312</strain>
    </source>
</reference>
<feature type="compositionally biased region" description="Basic and acidic residues" evidence="1">
    <location>
        <begin position="186"/>
        <end position="203"/>
    </location>
</feature>
<dbReference type="AlphaFoldDB" id="A0AAJ0DJ78"/>